<comment type="similarity">
    <text evidence="3">Belongs to the ADIP family.</text>
</comment>
<feature type="coiled-coil region" evidence="9">
    <location>
        <begin position="94"/>
        <end position="160"/>
    </location>
</feature>
<feature type="coiled-coil region" evidence="9">
    <location>
        <begin position="200"/>
        <end position="234"/>
    </location>
</feature>
<evidence type="ECO:0000256" key="2">
    <source>
        <dbReference type="ARBA" id="ARBA00004300"/>
    </source>
</evidence>
<evidence type="ECO:0000256" key="6">
    <source>
        <dbReference type="ARBA" id="ARBA00022949"/>
    </source>
</evidence>
<dbReference type="PANTHER" id="PTHR46507">
    <property type="entry name" value="AFADIN- AND ALPHA-ACTININ-BINDING PROTEIN"/>
    <property type="match status" value="1"/>
</dbReference>
<evidence type="ECO:0000256" key="3">
    <source>
        <dbReference type="ARBA" id="ARBA00009291"/>
    </source>
</evidence>
<dbReference type="GO" id="GO:0034451">
    <property type="term" value="C:centriolar satellite"/>
    <property type="evidence" value="ECO:0007669"/>
    <property type="project" value="TreeGrafter"/>
</dbReference>
<dbReference type="Proteomes" id="UP001258017">
    <property type="component" value="Unassembled WGS sequence"/>
</dbReference>
<accession>A0AAD9VRZ2</accession>
<dbReference type="InterPro" id="IPR021622">
    <property type="entry name" value="Afadin/alpha-actinin-bd"/>
</dbReference>
<keyword evidence="8" id="KW-0206">Cytoskeleton</keyword>
<evidence type="ECO:0000256" key="1">
    <source>
        <dbReference type="ARBA" id="ARBA00004282"/>
    </source>
</evidence>
<dbReference type="Pfam" id="PF11559">
    <property type="entry name" value="ADIP"/>
    <property type="match status" value="1"/>
</dbReference>
<keyword evidence="5" id="KW-0130">Cell adhesion</keyword>
<dbReference type="PANTHER" id="PTHR46507:SF4">
    <property type="entry name" value="SSX FAMILY MEMBER 2 INTERACTING PROTEIN"/>
    <property type="match status" value="1"/>
</dbReference>
<dbReference type="GO" id="GO:0070161">
    <property type="term" value="C:anchoring junction"/>
    <property type="evidence" value="ECO:0007669"/>
    <property type="project" value="UniProtKB-SubCell"/>
</dbReference>
<evidence type="ECO:0000256" key="9">
    <source>
        <dbReference type="SAM" id="Coils"/>
    </source>
</evidence>
<proteinExistence type="inferred from homology"/>
<comment type="caution">
    <text evidence="10">The sequence shown here is derived from an EMBL/GenBank/DDBJ whole genome shotgun (WGS) entry which is preliminary data.</text>
</comment>
<organism evidence="10 11">
    <name type="scientific">Odynerus spinipes</name>
    <dbReference type="NCBI Taxonomy" id="1348599"/>
    <lineage>
        <taxon>Eukaryota</taxon>
        <taxon>Metazoa</taxon>
        <taxon>Ecdysozoa</taxon>
        <taxon>Arthropoda</taxon>
        <taxon>Hexapoda</taxon>
        <taxon>Insecta</taxon>
        <taxon>Pterygota</taxon>
        <taxon>Neoptera</taxon>
        <taxon>Endopterygota</taxon>
        <taxon>Hymenoptera</taxon>
        <taxon>Apocrita</taxon>
        <taxon>Aculeata</taxon>
        <taxon>Vespoidea</taxon>
        <taxon>Vespidae</taxon>
        <taxon>Eumeninae</taxon>
        <taxon>Odynerus</taxon>
    </lineage>
</organism>
<keyword evidence="6" id="KW-0965">Cell junction</keyword>
<dbReference type="GO" id="GO:0007155">
    <property type="term" value="P:cell adhesion"/>
    <property type="evidence" value="ECO:0007669"/>
    <property type="project" value="UniProtKB-KW"/>
</dbReference>
<reference evidence="10" key="1">
    <citation type="submission" date="2021-08" db="EMBL/GenBank/DDBJ databases">
        <authorList>
            <person name="Misof B."/>
            <person name="Oliver O."/>
            <person name="Podsiadlowski L."/>
            <person name="Donath A."/>
            <person name="Peters R."/>
            <person name="Mayer C."/>
            <person name="Rust J."/>
            <person name="Gunkel S."/>
            <person name="Lesny P."/>
            <person name="Martin S."/>
            <person name="Oeyen J.P."/>
            <person name="Petersen M."/>
            <person name="Panagiotis P."/>
            <person name="Wilbrandt J."/>
            <person name="Tanja T."/>
        </authorList>
    </citation>
    <scope>NUCLEOTIDE SEQUENCE</scope>
    <source>
        <strain evidence="10">GBR_01_08_01A</strain>
        <tissue evidence="10">Thorax + abdomen</tissue>
    </source>
</reference>
<name>A0AAD9VRZ2_9HYME</name>
<evidence type="ECO:0000256" key="7">
    <source>
        <dbReference type="ARBA" id="ARBA00023054"/>
    </source>
</evidence>
<dbReference type="EMBL" id="JAIFRP010000029">
    <property type="protein sequence ID" value="KAK2583907.1"/>
    <property type="molecule type" value="Genomic_DNA"/>
</dbReference>
<evidence type="ECO:0000313" key="10">
    <source>
        <dbReference type="EMBL" id="KAK2583907.1"/>
    </source>
</evidence>
<dbReference type="GO" id="GO:0035735">
    <property type="term" value="P:intraciliary transport involved in cilium assembly"/>
    <property type="evidence" value="ECO:0007669"/>
    <property type="project" value="TreeGrafter"/>
</dbReference>
<keyword evidence="4" id="KW-0963">Cytoplasm</keyword>
<evidence type="ECO:0000313" key="11">
    <source>
        <dbReference type="Proteomes" id="UP001258017"/>
    </source>
</evidence>
<keyword evidence="7 9" id="KW-0175">Coiled coil</keyword>
<protein>
    <recommendedName>
        <fullName evidence="12">Afadin-and alpha-actinin-binding protein</fullName>
    </recommendedName>
</protein>
<evidence type="ECO:0000256" key="4">
    <source>
        <dbReference type="ARBA" id="ARBA00022490"/>
    </source>
</evidence>
<comment type="subcellular location">
    <subcellularLocation>
        <location evidence="1">Cell junction</location>
    </subcellularLocation>
    <subcellularLocation>
        <location evidence="2">Cytoplasm</location>
        <location evidence="2">Cytoskeleton</location>
        <location evidence="2">Microtubule organizing center</location>
        <location evidence="2">Centrosome</location>
    </subcellularLocation>
</comment>
<evidence type="ECO:0000256" key="8">
    <source>
        <dbReference type="ARBA" id="ARBA00023212"/>
    </source>
</evidence>
<gene>
    <name evidence="10" type="ORF">KPH14_001178</name>
</gene>
<evidence type="ECO:0000256" key="5">
    <source>
        <dbReference type="ARBA" id="ARBA00022889"/>
    </source>
</evidence>
<reference evidence="10" key="2">
    <citation type="journal article" date="2023" name="Commun. Biol.">
        <title>Intrasexual cuticular hydrocarbon dimorphism in a wasp sheds light on hydrocarbon biosynthesis genes in Hymenoptera.</title>
        <authorList>
            <person name="Moris V.C."/>
            <person name="Podsiadlowski L."/>
            <person name="Martin S."/>
            <person name="Oeyen J.P."/>
            <person name="Donath A."/>
            <person name="Petersen M."/>
            <person name="Wilbrandt J."/>
            <person name="Misof B."/>
            <person name="Liedtke D."/>
            <person name="Thamm M."/>
            <person name="Scheiner R."/>
            <person name="Schmitt T."/>
            <person name="Niehuis O."/>
        </authorList>
    </citation>
    <scope>NUCLEOTIDE SEQUENCE</scope>
    <source>
        <strain evidence="10">GBR_01_08_01A</strain>
    </source>
</reference>
<dbReference type="InterPro" id="IPR052300">
    <property type="entry name" value="Adhesion_Centrosome_assoc"/>
</dbReference>
<keyword evidence="11" id="KW-1185">Reference proteome</keyword>
<sequence>MSAARSFKAALAMRRNFGSQEKCFCTTSNLEESLSTLAEELESFGISPVKIDNNTIESVESLKEVSAKLMNAFWKLIHNHRMLMKSHNELNDSYSRISNDNSNLKNHVKRLKEELQKKQDALSQTQERERRLKVQYDAISRDLKREKNETTKLKKQLLSKDSQHEHELRRIMQNSLKLREQLQKSTGTYTPRDKAMQKLQTDHEKEVVLYKQTIRRLEENNRLMLQEINDLKDSLSLHSTAIDLQMEASGMWTDTDL</sequence>
<dbReference type="GO" id="GO:0036064">
    <property type="term" value="C:ciliary basal body"/>
    <property type="evidence" value="ECO:0007669"/>
    <property type="project" value="TreeGrafter"/>
</dbReference>
<evidence type="ECO:0008006" key="12">
    <source>
        <dbReference type="Google" id="ProtNLM"/>
    </source>
</evidence>
<dbReference type="AlphaFoldDB" id="A0AAD9VRZ2"/>